<keyword evidence="2" id="KW-1185">Reference proteome</keyword>
<organism evidence="1 2">
    <name type="scientific">Favolaschia claudopus</name>
    <dbReference type="NCBI Taxonomy" id="2862362"/>
    <lineage>
        <taxon>Eukaryota</taxon>
        <taxon>Fungi</taxon>
        <taxon>Dikarya</taxon>
        <taxon>Basidiomycota</taxon>
        <taxon>Agaricomycotina</taxon>
        <taxon>Agaricomycetes</taxon>
        <taxon>Agaricomycetidae</taxon>
        <taxon>Agaricales</taxon>
        <taxon>Marasmiineae</taxon>
        <taxon>Mycenaceae</taxon>
        <taxon>Favolaschia</taxon>
    </lineage>
</organism>
<sequence length="259" mass="27693">MDSVDPADILNDALEFLGGKQVVENEVITYGDLQLTVAQKEGKANTLLADHLFSPALFLAERIERGLLTAPGQNVIELGAGSALPSLLLSTLADPPTKIVATDYPDPGILGNLVRNMTQNTHLVSSGCTVSSSGYEWGTDVAPLLKTSGSGGYDVVILSDLLHFHSSHEVLVSSVDALLARSQDARIHVAAGTYTKPDVCDNFLRLSAKAGFVFEEVISSTEEQEWSGKLAVGGLDSEALKARKAACRYWVGRRGYFTQ</sequence>
<dbReference type="InterPro" id="IPR029063">
    <property type="entry name" value="SAM-dependent_MTases_sf"/>
</dbReference>
<dbReference type="PANTHER" id="PTHR14614">
    <property type="entry name" value="HEPATOCELLULAR CARCINOMA-ASSOCIATED ANTIGEN"/>
    <property type="match status" value="1"/>
</dbReference>
<evidence type="ECO:0000313" key="1">
    <source>
        <dbReference type="EMBL" id="KAK7044843.1"/>
    </source>
</evidence>
<dbReference type="InterPro" id="IPR019410">
    <property type="entry name" value="Methyltransf_16"/>
</dbReference>
<dbReference type="Gene3D" id="3.40.50.150">
    <property type="entry name" value="Vaccinia Virus protein VP39"/>
    <property type="match status" value="1"/>
</dbReference>
<dbReference type="GO" id="GO:0005737">
    <property type="term" value="C:cytoplasm"/>
    <property type="evidence" value="ECO:0007669"/>
    <property type="project" value="TreeGrafter"/>
</dbReference>
<name>A0AAW0CXQ5_9AGAR</name>
<proteinExistence type="predicted"/>
<evidence type="ECO:0000313" key="2">
    <source>
        <dbReference type="Proteomes" id="UP001362999"/>
    </source>
</evidence>
<gene>
    <name evidence="1" type="ORF">R3P38DRAFT_2609143</name>
</gene>
<dbReference type="GO" id="GO:0008757">
    <property type="term" value="F:S-adenosylmethionine-dependent methyltransferase activity"/>
    <property type="evidence" value="ECO:0007669"/>
    <property type="project" value="UniProtKB-ARBA"/>
</dbReference>
<dbReference type="Proteomes" id="UP001362999">
    <property type="component" value="Unassembled WGS sequence"/>
</dbReference>
<comment type="caution">
    <text evidence="1">The sequence shown here is derived from an EMBL/GenBank/DDBJ whole genome shotgun (WGS) entry which is preliminary data.</text>
</comment>
<accession>A0AAW0CXQ5</accession>
<dbReference type="Pfam" id="PF10294">
    <property type="entry name" value="Methyltransf_16"/>
    <property type="match status" value="1"/>
</dbReference>
<dbReference type="EMBL" id="JAWWNJ010000011">
    <property type="protein sequence ID" value="KAK7044843.1"/>
    <property type="molecule type" value="Genomic_DNA"/>
</dbReference>
<reference evidence="1 2" key="1">
    <citation type="journal article" date="2024" name="J Genomics">
        <title>Draft genome sequencing and assembly of Favolaschia claudopus CIRM-BRFM 2984 isolated from oak limbs.</title>
        <authorList>
            <person name="Navarro D."/>
            <person name="Drula E."/>
            <person name="Chaduli D."/>
            <person name="Cazenave R."/>
            <person name="Ahrendt S."/>
            <person name="Wang J."/>
            <person name="Lipzen A."/>
            <person name="Daum C."/>
            <person name="Barry K."/>
            <person name="Grigoriev I.V."/>
            <person name="Favel A."/>
            <person name="Rosso M.N."/>
            <person name="Martin F."/>
        </authorList>
    </citation>
    <scope>NUCLEOTIDE SEQUENCE [LARGE SCALE GENOMIC DNA]</scope>
    <source>
        <strain evidence="1 2">CIRM-BRFM 2984</strain>
    </source>
</reference>
<dbReference type="SUPFAM" id="SSF53335">
    <property type="entry name" value="S-adenosyl-L-methionine-dependent methyltransferases"/>
    <property type="match status" value="1"/>
</dbReference>
<dbReference type="AlphaFoldDB" id="A0AAW0CXQ5"/>
<protein>
    <submittedName>
        <fullName evidence="1">Uncharacterized protein</fullName>
    </submittedName>
</protein>
<dbReference type="PANTHER" id="PTHR14614:SF10">
    <property type="entry name" value="PROTEIN N-TERMINAL AND LYSINE N-METHYLTRANSFERASE EFM7"/>
    <property type="match status" value="1"/>
</dbReference>